<dbReference type="PANTHER" id="PTHR43590:SF1">
    <property type="entry name" value="ARSENIC RESISTANCE PROTEIN ARSH (AFU_ORTHOLOGUE AFUA_5G15030)"/>
    <property type="match status" value="1"/>
</dbReference>
<dbReference type="SUPFAM" id="SSF52218">
    <property type="entry name" value="Flavoproteins"/>
    <property type="match status" value="1"/>
</dbReference>
<dbReference type="FunFam" id="3.40.50.360:FF:000027">
    <property type="entry name" value="Arsenical resistance protein ArsH"/>
    <property type="match status" value="1"/>
</dbReference>
<protein>
    <recommendedName>
        <fullName evidence="8">NADPH-dependent FMN reductase-like domain-containing protein</fullName>
    </recommendedName>
</protein>
<evidence type="ECO:0000256" key="2">
    <source>
        <dbReference type="ARBA" id="ARBA00011881"/>
    </source>
</evidence>
<comment type="cofactor">
    <cofactor evidence="1">
        <name>FMN</name>
        <dbReference type="ChEBI" id="CHEBI:58210"/>
    </cofactor>
</comment>
<name>A0A086T656_HAPC1</name>
<evidence type="ECO:0000313" key="10">
    <source>
        <dbReference type="Proteomes" id="UP000029964"/>
    </source>
</evidence>
<comment type="subunit">
    <text evidence="2">Homotetramer.</text>
</comment>
<dbReference type="OrthoDB" id="8300214at2759"/>
<proteinExistence type="predicted"/>
<reference evidence="10" key="1">
    <citation type="journal article" date="2014" name="Genome Announc.">
        <title>Genome sequence and annotation of Acremonium chrysogenum, producer of the beta-lactam antibiotic cephalosporin C.</title>
        <authorList>
            <person name="Terfehr D."/>
            <person name="Dahlmann T.A."/>
            <person name="Specht T."/>
            <person name="Zadra I."/>
            <person name="Kuernsteiner H."/>
            <person name="Kueck U."/>
        </authorList>
    </citation>
    <scope>NUCLEOTIDE SEQUENCE [LARGE SCALE GENOMIC DNA]</scope>
    <source>
        <strain evidence="10">ATCC 11550 / CBS 779.69 / DSM 880 / IAM 14645 / JCM 23072 / IMI 49137</strain>
    </source>
</reference>
<accession>A0A086T656</accession>
<dbReference type="HOGENOM" id="CLU_055322_0_0_1"/>
<dbReference type="AlphaFoldDB" id="A0A086T656"/>
<comment type="caution">
    <text evidence="9">The sequence shown here is derived from an EMBL/GenBank/DDBJ whole genome shotgun (WGS) entry which is preliminary data.</text>
</comment>
<keyword evidence="7" id="KW-0560">Oxidoreductase</keyword>
<dbReference type="InterPro" id="IPR014063">
    <property type="entry name" value="Arsenate-R_ArsH"/>
</dbReference>
<dbReference type="GO" id="GO:0016655">
    <property type="term" value="F:oxidoreductase activity, acting on NAD(P)H, quinone or similar compound as acceptor"/>
    <property type="evidence" value="ECO:0007669"/>
    <property type="project" value="TreeGrafter"/>
</dbReference>
<dbReference type="PANTHER" id="PTHR43590">
    <property type="entry name" value="ARSENIC RESISTANCE PROTEIN ARSH (AFU_ORTHOLOGUE AFUA_5G15030)"/>
    <property type="match status" value="1"/>
</dbReference>
<gene>
    <name evidence="9" type="ORF">ACRE_043210</name>
</gene>
<evidence type="ECO:0000256" key="3">
    <source>
        <dbReference type="ARBA" id="ARBA00022630"/>
    </source>
</evidence>
<keyword evidence="5" id="KW-0547">Nucleotide-binding</keyword>
<evidence type="ECO:0000256" key="5">
    <source>
        <dbReference type="ARBA" id="ARBA00022741"/>
    </source>
</evidence>
<evidence type="ECO:0000313" key="9">
    <source>
        <dbReference type="EMBL" id="KFH44838.1"/>
    </source>
</evidence>
<keyword evidence="6" id="KW-0521">NADP</keyword>
<evidence type="ECO:0000256" key="4">
    <source>
        <dbReference type="ARBA" id="ARBA00022643"/>
    </source>
</evidence>
<keyword evidence="4" id="KW-0288">FMN</keyword>
<dbReference type="GO" id="GO:0000166">
    <property type="term" value="F:nucleotide binding"/>
    <property type="evidence" value="ECO:0007669"/>
    <property type="project" value="UniProtKB-KW"/>
</dbReference>
<organism evidence="9 10">
    <name type="scientific">Hapsidospora chrysogenum (strain ATCC 11550 / CBS 779.69 / DSM 880 / IAM 14645 / JCM 23072 / IMI 49137)</name>
    <name type="common">Acremonium chrysogenum</name>
    <dbReference type="NCBI Taxonomy" id="857340"/>
    <lineage>
        <taxon>Eukaryota</taxon>
        <taxon>Fungi</taxon>
        <taxon>Dikarya</taxon>
        <taxon>Ascomycota</taxon>
        <taxon>Pezizomycotina</taxon>
        <taxon>Sordariomycetes</taxon>
        <taxon>Hypocreomycetidae</taxon>
        <taxon>Hypocreales</taxon>
        <taxon>Bionectriaceae</taxon>
        <taxon>Hapsidospora</taxon>
    </lineage>
</organism>
<dbReference type="InterPro" id="IPR005025">
    <property type="entry name" value="FMN_Rdtase-like_dom"/>
</dbReference>
<dbReference type="NCBIfam" id="TIGR02690">
    <property type="entry name" value="resist_ArsH"/>
    <property type="match status" value="1"/>
</dbReference>
<keyword evidence="10" id="KW-1185">Reference proteome</keyword>
<evidence type="ECO:0000259" key="8">
    <source>
        <dbReference type="Pfam" id="PF03358"/>
    </source>
</evidence>
<evidence type="ECO:0000256" key="7">
    <source>
        <dbReference type="ARBA" id="ARBA00023002"/>
    </source>
</evidence>
<dbReference type="STRING" id="857340.A0A086T656"/>
<evidence type="ECO:0000256" key="6">
    <source>
        <dbReference type="ARBA" id="ARBA00022857"/>
    </source>
</evidence>
<dbReference type="InterPro" id="IPR029039">
    <property type="entry name" value="Flavoprotein-like_sf"/>
</dbReference>
<dbReference type="Gene3D" id="3.40.50.360">
    <property type="match status" value="1"/>
</dbReference>
<dbReference type="Pfam" id="PF03358">
    <property type="entry name" value="FMN_red"/>
    <property type="match status" value="1"/>
</dbReference>
<dbReference type="EMBL" id="JPKY01000041">
    <property type="protein sequence ID" value="KFH44838.1"/>
    <property type="molecule type" value="Genomic_DNA"/>
</dbReference>
<dbReference type="Proteomes" id="UP000029964">
    <property type="component" value="Unassembled WGS sequence"/>
</dbReference>
<sequence>MNGHHGDLNNSFAARPRVELVPDPAYTRQSFAIPAEDDDLDVRKRYRPFLLDEAHEAAVDWVDGLELSTTLQLVESNIINSGQERLRILVLYGSMRSRSYSRLLAYECSRILFRLGCDVRVYDPTGLPQKDDVQHTHDKVQELRELSRWSDGHVWVSPEQHGNLTGIFKQQIDWIPLSAGSVRPTQGRTLAVAQVSGGSQSFNAVNSLRILGRWMRMFTIPNQSSVPKAYTQFTAEDEGSRMLPSANRDRVVDCMEELVKYTIVMRPHFDLFGDRFSEREERRAKLEAK</sequence>
<evidence type="ECO:0000256" key="1">
    <source>
        <dbReference type="ARBA" id="ARBA00001917"/>
    </source>
</evidence>
<keyword evidence="3" id="KW-0285">Flavoprotein</keyword>
<feature type="domain" description="NADPH-dependent FMN reductase-like" evidence="8">
    <location>
        <begin position="87"/>
        <end position="230"/>
    </location>
</feature>